<proteinExistence type="inferred from homology"/>
<dbReference type="SUPFAM" id="SSF49764">
    <property type="entry name" value="HSP20-like chaperones"/>
    <property type="match status" value="1"/>
</dbReference>
<evidence type="ECO:0000313" key="7">
    <source>
        <dbReference type="Proteomes" id="UP000320730"/>
    </source>
</evidence>
<dbReference type="Gene3D" id="2.60.40.790">
    <property type="match status" value="1"/>
</dbReference>
<comment type="similarity">
    <text evidence="2 3">Belongs to the small heat shock protein (HSP20) family.</text>
</comment>
<dbReference type="PROSITE" id="PS01031">
    <property type="entry name" value="SHSP"/>
    <property type="match status" value="1"/>
</dbReference>
<dbReference type="InterPro" id="IPR007052">
    <property type="entry name" value="CS_dom"/>
</dbReference>
<evidence type="ECO:0000313" key="6">
    <source>
        <dbReference type="EMBL" id="TRV19129.1"/>
    </source>
</evidence>
<reference evidence="6 7" key="1">
    <citation type="submission" date="2019-01" db="EMBL/GenBank/DDBJ databases">
        <title>Coherence of Microcystis species and biogeography revealed through population genomics.</title>
        <authorList>
            <person name="Perez-Carrascal O.M."/>
            <person name="Terrat Y."/>
            <person name="Giani A."/>
            <person name="Fortin N."/>
            <person name="Tromas N."/>
            <person name="Shapiro B.J."/>
        </authorList>
    </citation>
    <scope>NUCLEOTIDE SEQUENCE [LARGE SCALE GENOMIC DNA]</scope>
    <source>
        <strain evidence="6">Mf_WU_F_19750830_S460</strain>
    </source>
</reference>
<dbReference type="CDD" id="cd06464">
    <property type="entry name" value="ACD_sHsps-like"/>
    <property type="match status" value="1"/>
</dbReference>
<accession>A0A552LG07</accession>
<dbReference type="InterPro" id="IPR044587">
    <property type="entry name" value="HSP21-like"/>
</dbReference>
<feature type="domain" description="CS" evidence="5">
    <location>
        <begin position="40"/>
        <end position="143"/>
    </location>
</feature>
<dbReference type="AlphaFoldDB" id="A0A552LG07"/>
<dbReference type="InterPro" id="IPR002068">
    <property type="entry name" value="A-crystallin/Hsp20_dom"/>
</dbReference>
<gene>
    <name evidence="6" type="ORF">EWV40_15900</name>
</gene>
<comment type="caution">
    <text evidence="6">The sequence shown here is derived from an EMBL/GenBank/DDBJ whole genome shotgun (WGS) entry which is preliminary data.</text>
</comment>
<dbReference type="PANTHER" id="PTHR46733:SF4">
    <property type="entry name" value="HEAT SHOCK PROTEIN 21, CHLOROPLASTIC"/>
    <property type="match status" value="1"/>
</dbReference>
<dbReference type="PROSITE" id="PS51203">
    <property type="entry name" value="CS"/>
    <property type="match status" value="1"/>
</dbReference>
<dbReference type="Pfam" id="PF00011">
    <property type="entry name" value="HSP20"/>
    <property type="match status" value="1"/>
</dbReference>
<sequence>MALIRWEPFREVESLQKEMNRLFDRLVPTDVGNGEKMGLSFIPAVEMTETPEAVQLKLEIPGMEAKDLNVEVTADSLTINGERKSEIKTEEEGITRTEFRYGKFHRVIPLPVQVDNNNVTAEYKDGILNLTLPKAEEEKNKVVKVSISPAIAQ</sequence>
<evidence type="ECO:0000259" key="5">
    <source>
        <dbReference type="PROSITE" id="PS51203"/>
    </source>
</evidence>
<evidence type="ECO:0000259" key="4">
    <source>
        <dbReference type="PROSITE" id="PS01031"/>
    </source>
</evidence>
<feature type="domain" description="SHSP" evidence="4">
    <location>
        <begin position="36"/>
        <end position="148"/>
    </location>
</feature>
<dbReference type="InterPro" id="IPR008978">
    <property type="entry name" value="HSP20-like_chaperone"/>
</dbReference>
<name>A0A552LG07_9CHRO</name>
<evidence type="ECO:0000256" key="3">
    <source>
        <dbReference type="RuleBase" id="RU003616"/>
    </source>
</evidence>
<evidence type="ECO:0000256" key="2">
    <source>
        <dbReference type="PROSITE-ProRule" id="PRU00285"/>
    </source>
</evidence>
<dbReference type="Proteomes" id="UP000320730">
    <property type="component" value="Unassembled WGS sequence"/>
</dbReference>
<keyword evidence="1" id="KW-0346">Stress response</keyword>
<dbReference type="EMBL" id="SFAN01000134">
    <property type="protein sequence ID" value="TRV19129.1"/>
    <property type="molecule type" value="Genomic_DNA"/>
</dbReference>
<dbReference type="PANTHER" id="PTHR46733">
    <property type="entry name" value="26.5 KDA HEAT SHOCK PROTEIN, MITOCHONDRIAL"/>
    <property type="match status" value="1"/>
</dbReference>
<organism evidence="6 7">
    <name type="scientific">Microcystis flos-aquae Mf_WU_F_19750830_S460</name>
    <dbReference type="NCBI Taxonomy" id="2486237"/>
    <lineage>
        <taxon>Bacteria</taxon>
        <taxon>Bacillati</taxon>
        <taxon>Cyanobacteriota</taxon>
        <taxon>Cyanophyceae</taxon>
        <taxon>Oscillatoriophycideae</taxon>
        <taxon>Chroococcales</taxon>
        <taxon>Microcystaceae</taxon>
        <taxon>Microcystis</taxon>
    </lineage>
</organism>
<evidence type="ECO:0000256" key="1">
    <source>
        <dbReference type="ARBA" id="ARBA00023016"/>
    </source>
</evidence>
<dbReference type="GO" id="GO:0009408">
    <property type="term" value="P:response to heat"/>
    <property type="evidence" value="ECO:0007669"/>
    <property type="project" value="InterPro"/>
</dbReference>
<protein>
    <submittedName>
        <fullName evidence="6">Hsp20/alpha crystallin family protein</fullName>
    </submittedName>
</protein>